<dbReference type="InterPro" id="IPR027389">
    <property type="entry name" value="B_mannosylTrfase_Bre-3/Egh"/>
</dbReference>
<dbReference type="OrthoDB" id="3354346at2759"/>
<keyword evidence="2" id="KW-0812">Transmembrane</keyword>
<dbReference type="PANTHER" id="PTHR16779:SF1">
    <property type="entry name" value="BETA-1,4-MANNOSYLTRANSFERASE EGH"/>
    <property type="match status" value="1"/>
</dbReference>
<proteinExistence type="predicted"/>
<feature type="compositionally biased region" description="Low complexity" evidence="1">
    <location>
        <begin position="11"/>
        <end position="24"/>
    </location>
</feature>
<name>A0A1Y2ECJ3_9BASI</name>
<feature type="compositionally biased region" description="Low complexity" evidence="1">
    <location>
        <begin position="45"/>
        <end position="55"/>
    </location>
</feature>
<feature type="transmembrane region" description="Helical" evidence="2">
    <location>
        <begin position="194"/>
        <end position="215"/>
    </location>
</feature>
<dbReference type="PANTHER" id="PTHR16779">
    <property type="entry name" value="BETA-1,4-MANNOSYLTRANSFERASE EGH"/>
    <property type="match status" value="1"/>
</dbReference>
<feature type="transmembrane region" description="Helical" evidence="2">
    <location>
        <begin position="155"/>
        <end position="174"/>
    </location>
</feature>
<feature type="transmembrane region" description="Helical" evidence="2">
    <location>
        <begin position="471"/>
        <end position="490"/>
    </location>
</feature>
<feature type="region of interest" description="Disordered" evidence="1">
    <location>
        <begin position="1"/>
        <end position="87"/>
    </location>
</feature>
<feature type="transmembrane region" description="Helical" evidence="2">
    <location>
        <begin position="320"/>
        <end position="340"/>
    </location>
</feature>
<feature type="transmembrane region" description="Helical" evidence="2">
    <location>
        <begin position="438"/>
        <end position="459"/>
    </location>
</feature>
<evidence type="ECO:0000313" key="3">
    <source>
        <dbReference type="EMBL" id="ORY69272.1"/>
    </source>
</evidence>
<evidence type="ECO:0000256" key="1">
    <source>
        <dbReference type="SAM" id="MobiDB-lite"/>
    </source>
</evidence>
<protein>
    <submittedName>
        <fullName evidence="3">Uncharacterized protein</fullName>
    </submittedName>
</protein>
<keyword evidence="4" id="KW-1185">Reference proteome</keyword>
<dbReference type="GO" id="GO:0019187">
    <property type="term" value="F:beta-1,4-mannosyltransferase activity"/>
    <property type="evidence" value="ECO:0007669"/>
    <property type="project" value="InterPro"/>
</dbReference>
<feature type="compositionally biased region" description="Polar residues" evidence="1">
    <location>
        <begin position="70"/>
        <end position="82"/>
    </location>
</feature>
<dbReference type="EMBL" id="MCGR01000057">
    <property type="protein sequence ID" value="ORY69272.1"/>
    <property type="molecule type" value="Genomic_DNA"/>
</dbReference>
<feature type="transmembrane region" description="Helical" evidence="2">
    <location>
        <begin position="289"/>
        <end position="308"/>
    </location>
</feature>
<dbReference type="InParanoid" id="A0A1Y2ECJ3"/>
<reference evidence="3 4" key="1">
    <citation type="submission" date="2016-07" db="EMBL/GenBank/DDBJ databases">
        <title>Pervasive Adenine N6-methylation of Active Genes in Fungi.</title>
        <authorList>
            <consortium name="DOE Joint Genome Institute"/>
            <person name="Mondo S.J."/>
            <person name="Dannebaum R.O."/>
            <person name="Kuo R.C."/>
            <person name="Labutti K."/>
            <person name="Haridas S."/>
            <person name="Kuo A."/>
            <person name="Salamov A."/>
            <person name="Ahrendt S.R."/>
            <person name="Lipzen A."/>
            <person name="Sullivan W."/>
            <person name="Andreopoulos W.B."/>
            <person name="Clum A."/>
            <person name="Lindquist E."/>
            <person name="Daum C."/>
            <person name="Ramamoorthy G.K."/>
            <person name="Gryganskyi A."/>
            <person name="Culley D."/>
            <person name="Magnuson J.K."/>
            <person name="James T.Y."/>
            <person name="O'Malley M.A."/>
            <person name="Stajich J.E."/>
            <person name="Spatafora J.W."/>
            <person name="Visel A."/>
            <person name="Grigoriev I.V."/>
        </authorList>
    </citation>
    <scope>NUCLEOTIDE SEQUENCE [LARGE SCALE GENOMIC DNA]</scope>
    <source>
        <strain evidence="3 4">62-1032</strain>
    </source>
</reference>
<keyword evidence="2" id="KW-1133">Transmembrane helix</keyword>
<feature type="transmembrane region" description="Helical" evidence="2">
    <location>
        <begin position="352"/>
        <end position="379"/>
    </location>
</feature>
<feature type="region of interest" description="Disordered" evidence="1">
    <location>
        <begin position="569"/>
        <end position="590"/>
    </location>
</feature>
<keyword evidence="2" id="KW-0472">Membrane</keyword>
<organism evidence="3 4">
    <name type="scientific">Leucosporidium creatinivorum</name>
    <dbReference type="NCBI Taxonomy" id="106004"/>
    <lineage>
        <taxon>Eukaryota</taxon>
        <taxon>Fungi</taxon>
        <taxon>Dikarya</taxon>
        <taxon>Basidiomycota</taxon>
        <taxon>Pucciniomycotina</taxon>
        <taxon>Microbotryomycetes</taxon>
        <taxon>Leucosporidiales</taxon>
        <taxon>Leucosporidium</taxon>
    </lineage>
</organism>
<gene>
    <name evidence="3" type="ORF">BCR35DRAFT_269776</name>
</gene>
<feature type="compositionally biased region" description="Low complexity" evidence="1">
    <location>
        <begin position="574"/>
        <end position="590"/>
    </location>
</feature>
<dbReference type="AlphaFoldDB" id="A0A1Y2ECJ3"/>
<evidence type="ECO:0000256" key="2">
    <source>
        <dbReference type="SAM" id="Phobius"/>
    </source>
</evidence>
<feature type="transmembrane region" description="Helical" evidence="2">
    <location>
        <begin position="400"/>
        <end position="418"/>
    </location>
</feature>
<dbReference type="GO" id="GO:0005737">
    <property type="term" value="C:cytoplasm"/>
    <property type="evidence" value="ECO:0007669"/>
    <property type="project" value="TreeGrafter"/>
</dbReference>
<sequence length="590" mass="64251">MQGYPYQHSNPSLPRYQSQQQLPQHPSPLNPSAVPRQAYQREGTSSSQTSSRFSSYGNPQHNGGNGAHPLSNTMYMDSSPTLAGSEVLSPSEEKMRLGASDQLGEYIAPVNTSGQTTYRRGPLKATGFTAVYRAWSGANLGDSGKDERHIKLPRLGYLDGIKFIAAWVVLNGTLFDAVLGDNDYSFIQRNSPLYITRSTGLGITFLLILLGRSLVTPLWDVPAPSRDSMSATAVKPNSALISWARLTRAMIIRPFRFILPVLAIVGLQWGLSSSGRTHNCNAVGMDEPYWGLISSFSGYCTLVFDLFTTYEQDTLAGQTFAGNLWTNAWFFQSSFAVYVIHMMLGNLSSNRYWVYGILAFFSWTTYNYFFAAILGLVIADMHAHGHLHNIRTRWPAWQRLSLHAVLIVIALVFQWVPVLRDNVNSGMATINVQSHPELTFCDAIFASFWLFAIETSGLAQNILGNIVMRTLGKFAAGLFLLAPAITFTIVPDVALSMHNGGSSASSVLGVSWLVLFVITLAIAVVFHFVVELPSKMMGEVIVELLESADGEGFRKGGAASHGKLLKKNPGGGAKPAAAAPAQGAGKPVLV</sequence>
<comment type="caution">
    <text evidence="3">The sequence shown here is derived from an EMBL/GenBank/DDBJ whole genome shotgun (WGS) entry which is preliminary data.</text>
</comment>
<feature type="transmembrane region" description="Helical" evidence="2">
    <location>
        <begin position="250"/>
        <end position="269"/>
    </location>
</feature>
<accession>A0A1Y2ECJ3</accession>
<dbReference type="Proteomes" id="UP000193467">
    <property type="component" value="Unassembled WGS sequence"/>
</dbReference>
<feature type="transmembrane region" description="Helical" evidence="2">
    <location>
        <begin position="510"/>
        <end position="530"/>
    </location>
</feature>
<evidence type="ECO:0000313" key="4">
    <source>
        <dbReference type="Proteomes" id="UP000193467"/>
    </source>
</evidence>
<dbReference type="STRING" id="106004.A0A1Y2ECJ3"/>